<dbReference type="Gene3D" id="3.90.180.10">
    <property type="entry name" value="Medium-chain alcohol dehydrogenases, catalytic domain"/>
    <property type="match status" value="1"/>
</dbReference>
<dbReference type="InterPro" id="IPR020843">
    <property type="entry name" value="ER"/>
</dbReference>
<name>K3WJC1_GLOUD</name>
<dbReference type="InParanoid" id="K3WJC1"/>
<dbReference type="InterPro" id="IPR013154">
    <property type="entry name" value="ADH-like_N"/>
</dbReference>
<reference evidence="3" key="1">
    <citation type="journal article" date="2010" name="Genome Biol.">
        <title>Genome sequence of the necrotrophic plant pathogen Pythium ultimum reveals original pathogenicity mechanisms and effector repertoire.</title>
        <authorList>
            <person name="Levesque C.A."/>
            <person name="Brouwer H."/>
            <person name="Cano L."/>
            <person name="Hamilton J.P."/>
            <person name="Holt C."/>
            <person name="Huitema E."/>
            <person name="Raffaele S."/>
            <person name="Robideau G.P."/>
            <person name="Thines M."/>
            <person name="Win J."/>
            <person name="Zerillo M.M."/>
            <person name="Beakes G.W."/>
            <person name="Boore J.L."/>
            <person name="Busam D."/>
            <person name="Dumas B."/>
            <person name="Ferriera S."/>
            <person name="Fuerstenberg S.I."/>
            <person name="Gachon C.M."/>
            <person name="Gaulin E."/>
            <person name="Govers F."/>
            <person name="Grenville-Briggs L."/>
            <person name="Horner N."/>
            <person name="Hostetler J."/>
            <person name="Jiang R.H."/>
            <person name="Johnson J."/>
            <person name="Krajaejun T."/>
            <person name="Lin H."/>
            <person name="Meijer H.J."/>
            <person name="Moore B."/>
            <person name="Morris P."/>
            <person name="Phuntmart V."/>
            <person name="Puiu D."/>
            <person name="Shetty J."/>
            <person name="Stajich J.E."/>
            <person name="Tripathy S."/>
            <person name="Wawra S."/>
            <person name="van West P."/>
            <person name="Whitty B.R."/>
            <person name="Coutinho P.M."/>
            <person name="Henrissat B."/>
            <person name="Martin F."/>
            <person name="Thomas P.D."/>
            <person name="Tyler B.M."/>
            <person name="De Vries R.P."/>
            <person name="Kamoun S."/>
            <person name="Yandell M."/>
            <person name="Tisserat N."/>
            <person name="Buell C.R."/>
        </authorList>
    </citation>
    <scope>NUCLEOTIDE SEQUENCE</scope>
    <source>
        <strain evidence="3">DAOM:BR144</strain>
    </source>
</reference>
<evidence type="ECO:0000259" key="1">
    <source>
        <dbReference type="SMART" id="SM00829"/>
    </source>
</evidence>
<protein>
    <recommendedName>
        <fullName evidence="1">Enoyl reductase (ER) domain-containing protein</fullName>
    </recommendedName>
</protein>
<dbReference type="AlphaFoldDB" id="K3WJC1"/>
<feature type="domain" description="Enoyl reductase (ER)" evidence="1">
    <location>
        <begin position="23"/>
        <end position="333"/>
    </location>
</feature>
<reference evidence="2" key="3">
    <citation type="submission" date="2015-02" db="UniProtKB">
        <authorList>
            <consortium name="EnsemblProtists"/>
        </authorList>
    </citation>
    <scope>IDENTIFICATION</scope>
    <source>
        <strain evidence="2">DAOM BR144</strain>
    </source>
</reference>
<evidence type="ECO:0000313" key="3">
    <source>
        <dbReference type="Proteomes" id="UP000019132"/>
    </source>
</evidence>
<dbReference type="STRING" id="431595.K3WJC1"/>
<dbReference type="Proteomes" id="UP000019132">
    <property type="component" value="Unassembled WGS sequence"/>
</dbReference>
<dbReference type="eggNOG" id="KOG1198">
    <property type="taxonomic scope" value="Eukaryota"/>
</dbReference>
<dbReference type="Pfam" id="PF08240">
    <property type="entry name" value="ADH_N"/>
    <property type="match status" value="1"/>
</dbReference>
<dbReference type="CDD" id="cd05289">
    <property type="entry name" value="MDR_like_2"/>
    <property type="match status" value="1"/>
</dbReference>
<dbReference type="InterPro" id="IPR011032">
    <property type="entry name" value="GroES-like_sf"/>
</dbReference>
<dbReference type="InterPro" id="IPR050700">
    <property type="entry name" value="YIM1/Zinc_Alcohol_DH_Fams"/>
</dbReference>
<dbReference type="SUPFAM" id="SSF50129">
    <property type="entry name" value="GroES-like"/>
    <property type="match status" value="1"/>
</dbReference>
<evidence type="ECO:0000313" key="2">
    <source>
        <dbReference type="EnsemblProtists" id="PYU1_T005063"/>
    </source>
</evidence>
<dbReference type="SUPFAM" id="SSF51735">
    <property type="entry name" value="NAD(P)-binding Rossmann-fold domains"/>
    <property type="match status" value="1"/>
</dbReference>
<sequence length="340" mass="36424">MPSPLRALIPATFRAHRYAKYGAADQVLELRSDVPQAPLSPTQVRVKVHSAAIDSIDVKLMAGYVPPFLKVFPTSEEPLGIGFDAAGTVVETGSAVKDDGALQVGDTLHLMTPFTAWGSFAEYLTVDHNFAARKPTALSFDQAAGLPLSGLTSYQALQQHAKFQKGERVLILDGSSATGIFAIQIAKAVGAHVITTASTRNVEFVKSVGADQVIDYSTTTWADVLPLHSIDVFYDCGIDANVWNTDAQNVLWKETGRLVSRHPIAEPTVASKYGAKLLGRIVVQPSGAQLSELARLVDDGKIVTPIDLVHRLENVLDAVARVASRHATGKIVIQVAPEAQ</sequence>
<dbReference type="OMA" id="NFSHTEA"/>
<proteinExistence type="predicted"/>
<accession>K3WJC1</accession>
<dbReference type="SMART" id="SM00829">
    <property type="entry name" value="PKS_ER"/>
    <property type="match status" value="1"/>
</dbReference>
<dbReference type="GO" id="GO:0016491">
    <property type="term" value="F:oxidoreductase activity"/>
    <property type="evidence" value="ECO:0007669"/>
    <property type="project" value="InterPro"/>
</dbReference>
<dbReference type="EMBL" id="GL376564">
    <property type="status" value="NOT_ANNOTATED_CDS"/>
    <property type="molecule type" value="Genomic_DNA"/>
</dbReference>
<dbReference type="HOGENOM" id="CLU_026673_3_3_1"/>
<dbReference type="Gene3D" id="3.40.50.720">
    <property type="entry name" value="NAD(P)-binding Rossmann-like Domain"/>
    <property type="match status" value="1"/>
</dbReference>
<organism evidence="2 3">
    <name type="scientific">Globisporangium ultimum (strain ATCC 200006 / CBS 805.95 / DAOM BR144)</name>
    <name type="common">Pythium ultimum</name>
    <dbReference type="NCBI Taxonomy" id="431595"/>
    <lineage>
        <taxon>Eukaryota</taxon>
        <taxon>Sar</taxon>
        <taxon>Stramenopiles</taxon>
        <taxon>Oomycota</taxon>
        <taxon>Peronosporomycetes</taxon>
        <taxon>Pythiales</taxon>
        <taxon>Pythiaceae</taxon>
        <taxon>Globisporangium</taxon>
    </lineage>
</organism>
<dbReference type="PANTHER" id="PTHR11695:SF294">
    <property type="entry name" value="RETICULON-4-INTERACTING PROTEIN 1, MITOCHONDRIAL"/>
    <property type="match status" value="1"/>
</dbReference>
<dbReference type="Pfam" id="PF13602">
    <property type="entry name" value="ADH_zinc_N_2"/>
    <property type="match status" value="1"/>
</dbReference>
<dbReference type="PANTHER" id="PTHR11695">
    <property type="entry name" value="ALCOHOL DEHYDROGENASE RELATED"/>
    <property type="match status" value="1"/>
</dbReference>
<keyword evidence="3" id="KW-1185">Reference proteome</keyword>
<dbReference type="InterPro" id="IPR036291">
    <property type="entry name" value="NAD(P)-bd_dom_sf"/>
</dbReference>
<dbReference type="EnsemblProtists" id="PYU1_T005063">
    <property type="protein sequence ID" value="PYU1_T005063"/>
    <property type="gene ID" value="PYU1_G005052"/>
</dbReference>
<reference evidence="3" key="2">
    <citation type="submission" date="2010-04" db="EMBL/GenBank/DDBJ databases">
        <authorList>
            <person name="Buell R."/>
            <person name="Hamilton J."/>
            <person name="Hostetler J."/>
        </authorList>
    </citation>
    <scope>NUCLEOTIDE SEQUENCE [LARGE SCALE GENOMIC DNA]</scope>
    <source>
        <strain evidence="3">DAOM:BR144</strain>
    </source>
</reference>
<dbReference type="VEuPathDB" id="FungiDB:PYU1_G005052"/>